<dbReference type="InParanoid" id="A0A1S3H1G6"/>
<feature type="region of interest" description="Disordered" evidence="1">
    <location>
        <begin position="443"/>
        <end position="478"/>
    </location>
</feature>
<protein>
    <submittedName>
        <fullName evidence="3">MAP7 domain-containing protein 2-like</fullName>
    </submittedName>
</protein>
<dbReference type="RefSeq" id="XP_013378984.1">
    <property type="nucleotide sequence ID" value="XM_013523530.1"/>
</dbReference>
<evidence type="ECO:0000256" key="1">
    <source>
        <dbReference type="SAM" id="MobiDB-lite"/>
    </source>
</evidence>
<organism evidence="2 3">
    <name type="scientific">Lingula anatina</name>
    <name type="common">Brachiopod</name>
    <name type="synonym">Lingula unguis</name>
    <dbReference type="NCBI Taxonomy" id="7574"/>
    <lineage>
        <taxon>Eukaryota</taxon>
        <taxon>Metazoa</taxon>
        <taxon>Spiralia</taxon>
        <taxon>Lophotrochozoa</taxon>
        <taxon>Brachiopoda</taxon>
        <taxon>Linguliformea</taxon>
        <taxon>Lingulata</taxon>
        <taxon>Lingulida</taxon>
        <taxon>Linguloidea</taxon>
        <taxon>Lingulidae</taxon>
        <taxon>Lingula</taxon>
    </lineage>
</organism>
<reference evidence="3" key="1">
    <citation type="submission" date="2025-08" db="UniProtKB">
        <authorList>
            <consortium name="RefSeq"/>
        </authorList>
    </citation>
    <scope>IDENTIFICATION</scope>
    <source>
        <tissue evidence="3">Gonads</tissue>
    </source>
</reference>
<feature type="compositionally biased region" description="Basic and acidic residues" evidence="1">
    <location>
        <begin position="143"/>
        <end position="183"/>
    </location>
</feature>
<sequence length="478" mass="52974">MPAAPPPSPTPAGKPKWSWQLPGDWNSNRKLKKVDLEATDKRKRPAGQAWTIQSKDARPATPGPRRLRRPMTAAKKRTQDEIEKEHEERLKKKQESLHQIAEEIRAKNKKASLAFKDKAAQQQTDKIKSAMVTVNQKQVRFEERQRQLLDEKRRKRAKEEEKRQKVFDRKAKLIRRPAEDAAKVAESSSEELLGAVGGQSPTPPPTPRRVLPARLPKLEHTPSLPLKHVGTSENGVLETPWGSASLPSEAAIEDHGILEQPRAAAGKTAASKKNNKSKSKKGEKALPKKKTCSNLDCPHHYPKANNTSVTSMPEVDTTGIRQRTPVTVASMPEVDITGISKRPPVTVTSMPEVDTTGIRQRPPVTVTSMPEVDTTGITQKPPVTAQTSTEIAPAVKAYLIKVRKSEVRVDNVGPKIIQVQESEVKVDTTIDKAEEEFDTYSISRASTTGSTGSAVWEVEPSENRRAENMTPTEEEFYG</sequence>
<evidence type="ECO:0000313" key="2">
    <source>
        <dbReference type="Proteomes" id="UP000085678"/>
    </source>
</evidence>
<feature type="compositionally biased region" description="Low complexity" evidence="1">
    <location>
        <begin position="263"/>
        <end position="272"/>
    </location>
</feature>
<dbReference type="AlphaFoldDB" id="A0A1S3H1G6"/>
<feature type="region of interest" description="Disordered" evidence="1">
    <location>
        <begin position="143"/>
        <end position="242"/>
    </location>
</feature>
<feature type="compositionally biased region" description="Basic and acidic residues" evidence="1">
    <location>
        <begin position="77"/>
        <end position="95"/>
    </location>
</feature>
<feature type="region of interest" description="Disordered" evidence="1">
    <location>
        <begin position="254"/>
        <end position="313"/>
    </location>
</feature>
<feature type="compositionally biased region" description="Pro residues" evidence="1">
    <location>
        <begin position="1"/>
        <end position="12"/>
    </location>
</feature>
<dbReference type="KEGG" id="lak:106150625"/>
<dbReference type="Proteomes" id="UP000085678">
    <property type="component" value="Unplaced"/>
</dbReference>
<proteinExistence type="predicted"/>
<gene>
    <name evidence="3" type="primary">LOC106150625</name>
</gene>
<evidence type="ECO:0000313" key="3">
    <source>
        <dbReference type="RefSeq" id="XP_013378984.1"/>
    </source>
</evidence>
<dbReference type="GeneID" id="106150625"/>
<feature type="region of interest" description="Disordered" evidence="1">
    <location>
        <begin position="1"/>
        <end position="95"/>
    </location>
</feature>
<feature type="region of interest" description="Disordered" evidence="1">
    <location>
        <begin position="366"/>
        <end position="385"/>
    </location>
</feature>
<accession>A0A1S3H1G6</accession>
<feature type="compositionally biased region" description="Low complexity" evidence="1">
    <location>
        <begin position="445"/>
        <end position="454"/>
    </location>
</feature>
<name>A0A1S3H1G6_LINAN</name>
<keyword evidence="2" id="KW-1185">Reference proteome</keyword>